<dbReference type="NCBIfam" id="NF004970">
    <property type="entry name" value="PRK06333.1"/>
    <property type="match status" value="1"/>
</dbReference>
<feature type="domain" description="Ketosynthase family 3 (KS3)" evidence="8">
    <location>
        <begin position="2"/>
        <end position="409"/>
    </location>
</feature>
<keyword evidence="6" id="KW-0275">Fatty acid biosynthesis</keyword>
<dbReference type="PROSITE" id="PS52004">
    <property type="entry name" value="KS3_2"/>
    <property type="match status" value="1"/>
</dbReference>
<dbReference type="InterPro" id="IPR016039">
    <property type="entry name" value="Thiolase-like"/>
</dbReference>
<sequence length="412" mass="43575">MSRRVVVTGMGIISPLGIGVEENWSSIINGKSGIGPITRFDAESFPVSFAGEVTGFDAEQYMGHKEVKKMDRFIHFAVAASDYALKDSGYEITEKNAERIGVQVGVGLGGLPAIEKYHDIFRERGVRKISPFFIPMVIANLASGQVSIHSGAKGPNTCVVTACATGTHSIGDAARLIRYGDADAMIAGGTESVITPLCVGGFHAAKALSTRNEDPKGASRPFDKDRDGFVIGEGCGVVVLEEYEAAKRRGAKVYGEIIGYALNGDAYHITSTSPNGEGAARCMSLALKDAGINNDEVQYINAHGTSTGADSVETQSIKSTFGHHAYKLAVSSTKSMTGHLLGAAGGIEAIYTLLAINRGILPPTINYNTPDPECDLDYIPNQAREIKITTAISNSFGFGGTNAVLVFKKLSN</sequence>
<evidence type="ECO:0000313" key="9">
    <source>
        <dbReference type="EMBL" id="SVA82351.1"/>
    </source>
</evidence>
<keyword evidence="5" id="KW-0443">Lipid metabolism</keyword>
<dbReference type="GO" id="GO:0005829">
    <property type="term" value="C:cytosol"/>
    <property type="evidence" value="ECO:0007669"/>
    <property type="project" value="TreeGrafter"/>
</dbReference>
<dbReference type="InterPro" id="IPR000794">
    <property type="entry name" value="Beta-ketoacyl_synthase"/>
</dbReference>
<evidence type="ECO:0000256" key="7">
    <source>
        <dbReference type="ARBA" id="ARBA00023315"/>
    </source>
</evidence>
<keyword evidence="4" id="KW-0276">Fatty acid metabolism</keyword>
<dbReference type="SUPFAM" id="SSF53901">
    <property type="entry name" value="Thiolase-like"/>
    <property type="match status" value="2"/>
</dbReference>
<evidence type="ECO:0000259" key="8">
    <source>
        <dbReference type="PROSITE" id="PS52004"/>
    </source>
</evidence>
<dbReference type="InterPro" id="IPR014030">
    <property type="entry name" value="Ketoacyl_synth_N"/>
</dbReference>
<evidence type="ECO:0000256" key="5">
    <source>
        <dbReference type="ARBA" id="ARBA00023098"/>
    </source>
</evidence>
<gene>
    <name evidence="9" type="ORF">METZ01_LOCUS135205</name>
</gene>
<evidence type="ECO:0000256" key="4">
    <source>
        <dbReference type="ARBA" id="ARBA00022832"/>
    </source>
</evidence>
<reference evidence="9" key="1">
    <citation type="submission" date="2018-05" db="EMBL/GenBank/DDBJ databases">
        <authorList>
            <person name="Lanie J.A."/>
            <person name="Ng W.-L."/>
            <person name="Kazmierczak K.M."/>
            <person name="Andrzejewski T.M."/>
            <person name="Davidsen T.M."/>
            <person name="Wayne K.J."/>
            <person name="Tettelin H."/>
            <person name="Glass J.I."/>
            <person name="Rusch D."/>
            <person name="Podicherti R."/>
            <person name="Tsui H.-C.T."/>
            <person name="Winkler M.E."/>
        </authorList>
    </citation>
    <scope>NUCLEOTIDE SEQUENCE</scope>
</reference>
<dbReference type="PANTHER" id="PTHR11712">
    <property type="entry name" value="POLYKETIDE SYNTHASE-RELATED"/>
    <property type="match status" value="1"/>
</dbReference>
<dbReference type="InterPro" id="IPR020841">
    <property type="entry name" value="PKS_Beta-ketoAc_synthase_dom"/>
</dbReference>
<dbReference type="PANTHER" id="PTHR11712:SF336">
    <property type="entry name" value="3-OXOACYL-[ACYL-CARRIER-PROTEIN] SYNTHASE, MITOCHONDRIAL"/>
    <property type="match status" value="1"/>
</dbReference>
<keyword evidence="2" id="KW-0444">Lipid biosynthesis</keyword>
<evidence type="ECO:0000256" key="6">
    <source>
        <dbReference type="ARBA" id="ARBA00023160"/>
    </source>
</evidence>
<dbReference type="Pfam" id="PF00109">
    <property type="entry name" value="ketoacyl-synt"/>
    <property type="match status" value="1"/>
</dbReference>
<dbReference type="CDD" id="cd00834">
    <property type="entry name" value="KAS_I_II"/>
    <property type="match status" value="1"/>
</dbReference>
<keyword evidence="3" id="KW-0808">Transferase</keyword>
<dbReference type="NCBIfam" id="NF005589">
    <property type="entry name" value="PRK07314.1"/>
    <property type="match status" value="1"/>
</dbReference>
<dbReference type="GO" id="GO:0006633">
    <property type="term" value="P:fatty acid biosynthetic process"/>
    <property type="evidence" value="ECO:0007669"/>
    <property type="project" value="UniProtKB-KW"/>
</dbReference>
<dbReference type="InterPro" id="IPR014031">
    <property type="entry name" value="Ketoacyl_synth_C"/>
</dbReference>
<keyword evidence="7" id="KW-0012">Acyltransferase</keyword>
<protein>
    <recommendedName>
        <fullName evidence="8">Ketosynthase family 3 (KS3) domain-containing protein</fullName>
    </recommendedName>
</protein>
<name>A0A381Z0C4_9ZZZZ</name>
<dbReference type="Gene3D" id="3.40.47.10">
    <property type="match status" value="1"/>
</dbReference>
<evidence type="ECO:0000256" key="2">
    <source>
        <dbReference type="ARBA" id="ARBA00022516"/>
    </source>
</evidence>
<dbReference type="GO" id="GO:0004315">
    <property type="term" value="F:3-oxoacyl-[acyl-carrier-protein] synthase activity"/>
    <property type="evidence" value="ECO:0007669"/>
    <property type="project" value="InterPro"/>
</dbReference>
<accession>A0A381Z0C4</accession>
<dbReference type="InterPro" id="IPR017568">
    <property type="entry name" value="3-oxoacyl-ACP_synth-2"/>
</dbReference>
<organism evidence="9">
    <name type="scientific">marine metagenome</name>
    <dbReference type="NCBI Taxonomy" id="408172"/>
    <lineage>
        <taxon>unclassified sequences</taxon>
        <taxon>metagenomes</taxon>
        <taxon>ecological metagenomes</taxon>
    </lineage>
</organism>
<dbReference type="FunFam" id="3.40.47.10:FF:000009">
    <property type="entry name" value="3-oxoacyl-[acyl-carrier-protein] synthase 2"/>
    <property type="match status" value="1"/>
</dbReference>
<evidence type="ECO:0000256" key="3">
    <source>
        <dbReference type="ARBA" id="ARBA00022679"/>
    </source>
</evidence>
<evidence type="ECO:0000256" key="1">
    <source>
        <dbReference type="ARBA" id="ARBA00008467"/>
    </source>
</evidence>
<dbReference type="Pfam" id="PF02801">
    <property type="entry name" value="Ketoacyl-synt_C"/>
    <property type="match status" value="1"/>
</dbReference>
<dbReference type="NCBIfam" id="TIGR03150">
    <property type="entry name" value="fabF"/>
    <property type="match status" value="1"/>
</dbReference>
<dbReference type="AlphaFoldDB" id="A0A381Z0C4"/>
<dbReference type="PIRSF" id="PIRSF000447">
    <property type="entry name" value="KAS_II"/>
    <property type="match status" value="1"/>
</dbReference>
<proteinExistence type="inferred from homology"/>
<dbReference type="SMART" id="SM00825">
    <property type="entry name" value="PKS_KS"/>
    <property type="match status" value="1"/>
</dbReference>
<dbReference type="PROSITE" id="PS00606">
    <property type="entry name" value="KS3_1"/>
    <property type="match status" value="1"/>
</dbReference>
<comment type="similarity">
    <text evidence="1">Belongs to the thiolase-like superfamily. Beta-ketoacyl-ACP synthases family.</text>
</comment>
<dbReference type="InterPro" id="IPR018201">
    <property type="entry name" value="Ketoacyl_synth_AS"/>
</dbReference>
<dbReference type="EMBL" id="UINC01019451">
    <property type="protein sequence ID" value="SVA82351.1"/>
    <property type="molecule type" value="Genomic_DNA"/>
</dbReference>